<sequence length="410" mass="41614">MSGALREIRQLGQAAAAADDAALARLVALLDRVPRRGEADRVLDPVRPRLRALGLLRPLGLPRLLFLPLDGAIQPAARWTRGAAAVPRSALVVLAEMVGAALGEEAAAIATACAALSTADAGQVAVLGGRLWTRAADALPEAPPPGWERTGLAPADYPAIAALCRPVWRAGPAIWAALAAAEIGPPEELAEAALRAVAPAGLAPLSAVLATLLKRAAAPGAVARIAAGLDPTARPVAVQALEAMLAQPPPDFAALDPHAAAEQAAATARRLADLESSALLAGERQGQVQAWRRAADEACRAGFLAAAERQLVAPALRLATAPVVTDADVMAIEAGARGLRALQTAGRRLGGAAAYDRALRDLTGSLLTLAAEARNPAGLRPVDLARSIEILVGPDAAAALLGPQPSAGTP</sequence>
<dbReference type="EMBL" id="JAJAQI010000026">
    <property type="protein sequence ID" value="MCB4823421.1"/>
    <property type="molecule type" value="Genomic_DNA"/>
</dbReference>
<dbReference type="AlphaFoldDB" id="A0A9X1L8T1"/>
<dbReference type="Proteomes" id="UP001139311">
    <property type="component" value="Unassembled WGS sequence"/>
</dbReference>
<organism evidence="1 2">
    <name type="scientific">Roseicella aerolata</name>
    <dbReference type="NCBI Taxonomy" id="2883479"/>
    <lineage>
        <taxon>Bacteria</taxon>
        <taxon>Pseudomonadati</taxon>
        <taxon>Pseudomonadota</taxon>
        <taxon>Alphaproteobacteria</taxon>
        <taxon>Acetobacterales</taxon>
        <taxon>Roseomonadaceae</taxon>
        <taxon>Roseicella</taxon>
    </lineage>
</organism>
<evidence type="ECO:0000313" key="1">
    <source>
        <dbReference type="EMBL" id="MCB4823421.1"/>
    </source>
</evidence>
<reference evidence="1" key="1">
    <citation type="submission" date="2021-10" db="EMBL/GenBank/DDBJ databases">
        <title>Roseicella aerolatum sp. nov., isolated from aerosols of e-waste dismantling site.</title>
        <authorList>
            <person name="Qin T."/>
        </authorList>
    </citation>
    <scope>NUCLEOTIDE SEQUENCE</scope>
    <source>
        <strain evidence="1">GB24</strain>
    </source>
</reference>
<proteinExistence type="predicted"/>
<keyword evidence="2" id="KW-1185">Reference proteome</keyword>
<protein>
    <submittedName>
        <fullName evidence="1">Uncharacterized protein</fullName>
    </submittedName>
</protein>
<evidence type="ECO:0000313" key="2">
    <source>
        <dbReference type="Proteomes" id="UP001139311"/>
    </source>
</evidence>
<name>A0A9X1L8T1_9PROT</name>
<comment type="caution">
    <text evidence="1">The sequence shown here is derived from an EMBL/GenBank/DDBJ whole genome shotgun (WGS) entry which is preliminary data.</text>
</comment>
<dbReference type="RefSeq" id="WP_226610126.1">
    <property type="nucleotide sequence ID" value="NZ_JAJAQI010000026.1"/>
</dbReference>
<gene>
    <name evidence="1" type="ORF">LHA35_16950</name>
</gene>
<accession>A0A9X1L8T1</accession>